<reference evidence="2 3" key="1">
    <citation type="submission" date="2023-11" db="EMBL/GenBank/DDBJ databases">
        <title>Halocaridina rubra genome assembly.</title>
        <authorList>
            <person name="Smith C."/>
        </authorList>
    </citation>
    <scope>NUCLEOTIDE SEQUENCE [LARGE SCALE GENOMIC DNA]</scope>
    <source>
        <strain evidence="2">EP-1</strain>
        <tissue evidence="2">Whole</tissue>
    </source>
</reference>
<organism evidence="2 3">
    <name type="scientific">Halocaridina rubra</name>
    <name type="common">Hawaiian red shrimp</name>
    <dbReference type="NCBI Taxonomy" id="373956"/>
    <lineage>
        <taxon>Eukaryota</taxon>
        <taxon>Metazoa</taxon>
        <taxon>Ecdysozoa</taxon>
        <taxon>Arthropoda</taxon>
        <taxon>Crustacea</taxon>
        <taxon>Multicrustacea</taxon>
        <taxon>Malacostraca</taxon>
        <taxon>Eumalacostraca</taxon>
        <taxon>Eucarida</taxon>
        <taxon>Decapoda</taxon>
        <taxon>Pleocyemata</taxon>
        <taxon>Caridea</taxon>
        <taxon>Atyoidea</taxon>
        <taxon>Atyidae</taxon>
        <taxon>Halocaridina</taxon>
    </lineage>
</organism>
<gene>
    <name evidence="2" type="ORF">SK128_018850</name>
</gene>
<evidence type="ECO:0000313" key="2">
    <source>
        <dbReference type="EMBL" id="KAK7071414.1"/>
    </source>
</evidence>
<comment type="caution">
    <text evidence="2">The sequence shown here is derived from an EMBL/GenBank/DDBJ whole genome shotgun (WGS) entry which is preliminary data.</text>
</comment>
<feature type="region of interest" description="Disordered" evidence="1">
    <location>
        <begin position="1"/>
        <end position="48"/>
    </location>
</feature>
<evidence type="ECO:0000256" key="1">
    <source>
        <dbReference type="SAM" id="MobiDB-lite"/>
    </source>
</evidence>
<dbReference type="Proteomes" id="UP001381693">
    <property type="component" value="Unassembled WGS sequence"/>
</dbReference>
<evidence type="ECO:0000313" key="3">
    <source>
        <dbReference type="Proteomes" id="UP001381693"/>
    </source>
</evidence>
<protein>
    <submittedName>
        <fullName evidence="2">Uncharacterized protein</fullName>
    </submittedName>
</protein>
<proteinExistence type="predicted"/>
<dbReference type="EMBL" id="JAXCGZ010014630">
    <property type="protein sequence ID" value="KAK7071414.1"/>
    <property type="molecule type" value="Genomic_DNA"/>
</dbReference>
<accession>A0AAN8X1W1</accession>
<dbReference type="AlphaFoldDB" id="A0AAN8X1W1"/>
<name>A0AAN8X1W1_HALRR</name>
<keyword evidence="3" id="KW-1185">Reference proteome</keyword>
<sequence length="93" mass="9949">MPSNFEAVPDDEGTSTTAAEPNEFVASTSTTAPDDPAPTSPASGTTQSYLLVKNTATKFRERNGHLWSTEPLSGTTIRTRHNLMPAMDMSSMS</sequence>